<sequence length="124" mass="13530">MDHMDQGMEFAERTHIVGEDGAVEVDNHDNDRKDKAVGIFGEDIEAGLDCKEAGLVADCKGLAVIGAVEEGFDGLVEVQDVGLEVILEKLELAEGLEEQRLAPDKMEIHRRKVQVTEGENKANS</sequence>
<evidence type="ECO:0000313" key="1">
    <source>
        <dbReference type="EMBL" id="CAD5231930.1"/>
    </source>
</evidence>
<evidence type="ECO:0000313" key="4">
    <source>
        <dbReference type="Proteomes" id="UP000659654"/>
    </source>
</evidence>
<evidence type="ECO:0000313" key="3">
    <source>
        <dbReference type="Proteomes" id="UP000095284"/>
    </source>
</evidence>
<accession>A0A1I7RRR8</accession>
<protein>
    <submittedName>
        <fullName evidence="1">(pine wood nematode) hypothetical protein</fullName>
    </submittedName>
</protein>
<dbReference type="AlphaFoldDB" id="A0A1I7RRR8"/>
<gene>
    <name evidence="1" type="ORF">BXYJ_LOCUS12021</name>
</gene>
<evidence type="ECO:0000313" key="5">
    <source>
        <dbReference type="WBParaSite" id="BXY_0341500.1"/>
    </source>
</evidence>
<dbReference type="Proteomes" id="UP000659654">
    <property type="component" value="Unassembled WGS sequence"/>
</dbReference>
<evidence type="ECO:0000313" key="2">
    <source>
        <dbReference type="EMBL" id="CAG9123520.1"/>
    </source>
</evidence>
<organism evidence="3 5">
    <name type="scientific">Bursaphelenchus xylophilus</name>
    <name type="common">Pinewood nematode worm</name>
    <name type="synonym">Aphelenchoides xylophilus</name>
    <dbReference type="NCBI Taxonomy" id="6326"/>
    <lineage>
        <taxon>Eukaryota</taxon>
        <taxon>Metazoa</taxon>
        <taxon>Ecdysozoa</taxon>
        <taxon>Nematoda</taxon>
        <taxon>Chromadorea</taxon>
        <taxon>Rhabditida</taxon>
        <taxon>Tylenchina</taxon>
        <taxon>Tylenchomorpha</taxon>
        <taxon>Aphelenchoidea</taxon>
        <taxon>Aphelenchoididae</taxon>
        <taxon>Bursaphelenchus</taxon>
    </lineage>
</organism>
<proteinExistence type="predicted"/>
<keyword evidence="4" id="KW-1185">Reference proteome</keyword>
<name>A0A1I7RRR8_BURXY</name>
<dbReference type="EMBL" id="CAJFDI010000005">
    <property type="protein sequence ID" value="CAD5231930.1"/>
    <property type="molecule type" value="Genomic_DNA"/>
</dbReference>
<dbReference type="Proteomes" id="UP000582659">
    <property type="component" value="Unassembled WGS sequence"/>
</dbReference>
<dbReference type="WBParaSite" id="BXY_0341500.1">
    <property type="protein sequence ID" value="BXY_0341500.1"/>
    <property type="gene ID" value="BXY_0341500"/>
</dbReference>
<dbReference type="Proteomes" id="UP000095284">
    <property type="component" value="Unplaced"/>
</dbReference>
<reference evidence="5" key="1">
    <citation type="submission" date="2016-11" db="UniProtKB">
        <authorList>
            <consortium name="WormBaseParasite"/>
        </authorList>
    </citation>
    <scope>IDENTIFICATION</scope>
</reference>
<dbReference type="EMBL" id="CAJFCV020000005">
    <property type="protein sequence ID" value="CAG9123520.1"/>
    <property type="molecule type" value="Genomic_DNA"/>
</dbReference>
<reference evidence="2" key="2">
    <citation type="submission" date="2020-08" db="EMBL/GenBank/DDBJ databases">
        <authorList>
            <person name="Kikuchi T."/>
        </authorList>
    </citation>
    <scope>NUCLEOTIDE SEQUENCE</scope>
    <source>
        <strain evidence="1">Ka4C1</strain>
    </source>
</reference>